<dbReference type="Proteomes" id="UP000238605">
    <property type="component" value="Unassembled WGS sequence"/>
</dbReference>
<evidence type="ECO:0000313" key="3">
    <source>
        <dbReference type="EMBL" id="PPE67672.1"/>
    </source>
</evidence>
<sequence>MKDLQAPLFVDVHQLRVGMYVHLDVSWMAHPFATGSFRIASVDQIATIQSLGLTRVRWDPARSDTGVLAAVASPQESTLVPVEPEADVDAEHTARAALQRRHRAMLAAQRASIAGCEREFQAAAREFRSITDAAHSQPDVAREKSETLVRDFLGKIDGAHDTCIRLLGETAGDRTCTHSLNVTVVSMLLGRAMGLGDDELRDLGLGALLHDIGKIDLPDRVRWRDEHFSAAELQFYQEHVAHGVSLARKMKLSPQATLVIAQHHEQADGKGFPQRLPAERISAAARIVALVNRYDTLCNPLNPAKGLTPHESLSLIFAQMKSRFDAVTLSAFIKMMGVYPPGSVVELTDGRFALVVSVNSARPLKPRVIVHDPRVPAEDALIVDLETQPELGVRRSLKPLQLPRAALDYLSPRQRICYFFERAVDATDAGEESRE</sequence>
<dbReference type="PROSITE" id="PS51832">
    <property type="entry name" value="HD_GYP"/>
    <property type="match status" value="1"/>
</dbReference>
<dbReference type="NCBIfam" id="TIGR00277">
    <property type="entry name" value="HDIG"/>
    <property type="match status" value="1"/>
</dbReference>
<keyword evidence="3" id="KW-0378">Hydrolase</keyword>
<dbReference type="InterPro" id="IPR006674">
    <property type="entry name" value="HD_domain"/>
</dbReference>
<dbReference type="Pfam" id="PF11871">
    <property type="entry name" value="DUF3391"/>
    <property type="match status" value="1"/>
</dbReference>
<dbReference type="InterPro" id="IPR021812">
    <property type="entry name" value="DUF3391"/>
</dbReference>
<proteinExistence type="predicted"/>
<gene>
    <name evidence="3" type="ORF">C1704_02060</name>
</gene>
<evidence type="ECO:0000313" key="4">
    <source>
        <dbReference type="Proteomes" id="UP000238605"/>
    </source>
</evidence>
<dbReference type="GO" id="GO:0008081">
    <property type="term" value="F:phosphoric diester hydrolase activity"/>
    <property type="evidence" value="ECO:0007669"/>
    <property type="project" value="UniProtKB-ARBA"/>
</dbReference>
<dbReference type="Gene3D" id="1.10.3210.10">
    <property type="entry name" value="Hypothetical protein af1432"/>
    <property type="match status" value="1"/>
</dbReference>
<dbReference type="InterPro" id="IPR037522">
    <property type="entry name" value="HD_GYP_dom"/>
</dbReference>
<dbReference type="InterPro" id="IPR006675">
    <property type="entry name" value="HDIG_dom"/>
</dbReference>
<dbReference type="PANTHER" id="PTHR43155">
    <property type="entry name" value="CYCLIC DI-GMP PHOSPHODIESTERASE PA4108-RELATED"/>
    <property type="match status" value="1"/>
</dbReference>
<accession>A0A2S5SY83</accession>
<protein>
    <submittedName>
        <fullName evidence="3">Phosphohydrolase</fullName>
    </submittedName>
</protein>
<dbReference type="PROSITE" id="PS51831">
    <property type="entry name" value="HD"/>
    <property type="match status" value="1"/>
</dbReference>
<dbReference type="PANTHER" id="PTHR43155:SF2">
    <property type="entry name" value="CYCLIC DI-GMP PHOSPHODIESTERASE PA4108"/>
    <property type="match status" value="1"/>
</dbReference>
<comment type="caution">
    <text evidence="3">The sequence shown here is derived from an EMBL/GenBank/DDBJ whole genome shotgun (WGS) entry which is preliminary data.</text>
</comment>
<feature type="domain" description="HD-GYP" evidence="2">
    <location>
        <begin position="153"/>
        <end position="348"/>
    </location>
</feature>
<keyword evidence="4" id="KW-1185">Reference proteome</keyword>
<name>A0A2S5SY83_9BURK</name>
<dbReference type="RefSeq" id="WP_104300515.1">
    <property type="nucleotide sequence ID" value="NZ_PSNX01000002.1"/>
</dbReference>
<evidence type="ECO:0000259" key="1">
    <source>
        <dbReference type="PROSITE" id="PS51831"/>
    </source>
</evidence>
<dbReference type="OrthoDB" id="9774747at2"/>
<dbReference type="EMBL" id="PSNX01000002">
    <property type="protein sequence ID" value="PPE67672.1"/>
    <property type="molecule type" value="Genomic_DNA"/>
</dbReference>
<evidence type="ECO:0000259" key="2">
    <source>
        <dbReference type="PROSITE" id="PS51832"/>
    </source>
</evidence>
<organism evidence="3 4">
    <name type="scientific">Caldimonas caldifontis</name>
    <dbReference type="NCBI Taxonomy" id="1452508"/>
    <lineage>
        <taxon>Bacteria</taxon>
        <taxon>Pseudomonadati</taxon>
        <taxon>Pseudomonadota</taxon>
        <taxon>Betaproteobacteria</taxon>
        <taxon>Burkholderiales</taxon>
        <taxon>Sphaerotilaceae</taxon>
        <taxon>Caldimonas</taxon>
    </lineage>
</organism>
<reference evidence="3 4" key="1">
    <citation type="submission" date="2018-02" db="EMBL/GenBank/DDBJ databases">
        <title>Reclassifiation of [Polyangium] brachysporum DSM 7029 as Guopingzhaonella breviflexa gen. nov., sp. nov., a member of the family Comamonadaceae.</title>
        <authorList>
            <person name="Tang B."/>
        </authorList>
    </citation>
    <scope>NUCLEOTIDE SEQUENCE [LARGE SCALE GENOMIC DNA]</scope>
    <source>
        <strain evidence="3 4">BCRC 80649</strain>
    </source>
</reference>
<feature type="domain" description="HD" evidence="1">
    <location>
        <begin position="175"/>
        <end position="297"/>
    </location>
</feature>
<dbReference type="CDD" id="cd00077">
    <property type="entry name" value="HDc"/>
    <property type="match status" value="1"/>
</dbReference>
<dbReference type="InterPro" id="IPR003607">
    <property type="entry name" value="HD/PDEase_dom"/>
</dbReference>
<dbReference type="SMART" id="SM00471">
    <property type="entry name" value="HDc"/>
    <property type="match status" value="1"/>
</dbReference>
<dbReference type="Pfam" id="PF13487">
    <property type="entry name" value="HD_5"/>
    <property type="match status" value="1"/>
</dbReference>
<dbReference type="AlphaFoldDB" id="A0A2S5SY83"/>
<dbReference type="SUPFAM" id="SSF109604">
    <property type="entry name" value="HD-domain/PDEase-like"/>
    <property type="match status" value="1"/>
</dbReference>